<reference evidence="1 2" key="1">
    <citation type="submission" date="2014-03" db="EMBL/GenBank/DDBJ databases">
        <title>Genomics of Bifidobacteria.</title>
        <authorList>
            <person name="Ventura M."/>
            <person name="Milani C."/>
            <person name="Lugli G.A."/>
        </authorList>
    </citation>
    <scope>NUCLEOTIDE SEQUENCE [LARGE SCALE GENOMIC DNA]</scope>
    <source>
        <strain evidence="1 2">JCM 13495</strain>
    </source>
</reference>
<protein>
    <submittedName>
        <fullName evidence="1">Uncharacterized protein</fullName>
    </submittedName>
</protein>
<dbReference type="OrthoDB" id="3173471at2"/>
<dbReference type="Proteomes" id="UP000029080">
    <property type="component" value="Unassembled WGS sequence"/>
</dbReference>
<sequence>MNANQPITQAEFQALAQPVEEAKREIQKCLMTQQRSRKQPVFGLITALKLLMLPVPRNHSLNNNVHVCSPTKTKRSCVKGTTYHTFVAASSIKEIRIDDETTVLITDEITTCVQMASFCSKEELVVILDAISQRHRSRGTECIQELRRRVSELRSSRGIRNLRWALQHTVPKTDSPMETRVRLLLEGSGFPRPAVNEIFVDPVTGENWHVDMSYPKLGIVIEYQGRAWHTGKRHIQLDSNRILKIQGHGCEVLTIDKEHMRTEHSRRELVGIIRRVVERKQKRNADFLSFFPQYR</sequence>
<name>A0A087EKP8_9BIFI</name>
<keyword evidence="2" id="KW-1185">Reference proteome</keyword>
<gene>
    <name evidence="1" type="ORF">BITS_0864</name>
</gene>
<dbReference type="STRING" id="356829.BITS_0864"/>
<dbReference type="AlphaFoldDB" id="A0A087EKP8"/>
<dbReference type="eggNOG" id="COG2852">
    <property type="taxonomic scope" value="Bacteria"/>
</dbReference>
<evidence type="ECO:0000313" key="2">
    <source>
        <dbReference type="Proteomes" id="UP000029080"/>
    </source>
</evidence>
<dbReference type="EMBL" id="JGZU01000002">
    <property type="protein sequence ID" value="KFJ08349.1"/>
    <property type="molecule type" value="Genomic_DNA"/>
</dbReference>
<proteinExistence type="predicted"/>
<comment type="caution">
    <text evidence="1">The sequence shown here is derived from an EMBL/GenBank/DDBJ whole genome shotgun (WGS) entry which is preliminary data.</text>
</comment>
<evidence type="ECO:0000313" key="1">
    <source>
        <dbReference type="EMBL" id="KFJ08349.1"/>
    </source>
</evidence>
<dbReference type="RefSeq" id="WP_026641819.1">
    <property type="nucleotide sequence ID" value="NZ_JGZU01000002.1"/>
</dbReference>
<accession>A0A087EKP8</accession>
<organism evidence="1 2">
    <name type="scientific">Bifidobacterium tsurumiense</name>
    <dbReference type="NCBI Taxonomy" id="356829"/>
    <lineage>
        <taxon>Bacteria</taxon>
        <taxon>Bacillati</taxon>
        <taxon>Actinomycetota</taxon>
        <taxon>Actinomycetes</taxon>
        <taxon>Bifidobacteriales</taxon>
        <taxon>Bifidobacteriaceae</taxon>
        <taxon>Bifidobacterium</taxon>
    </lineage>
</organism>
<dbReference type="Gene3D" id="3.40.960.10">
    <property type="entry name" value="VSR Endonuclease"/>
    <property type="match status" value="1"/>
</dbReference>